<accession>A0AAD8ECY9</accession>
<dbReference type="InterPro" id="IPR029058">
    <property type="entry name" value="AB_hydrolase_fold"/>
</dbReference>
<keyword evidence="1" id="KW-1133">Transmembrane helix</keyword>
<organism evidence="2 3">
    <name type="scientific">Diploptera punctata</name>
    <name type="common">Pacific beetle cockroach</name>
    <dbReference type="NCBI Taxonomy" id="6984"/>
    <lineage>
        <taxon>Eukaryota</taxon>
        <taxon>Metazoa</taxon>
        <taxon>Ecdysozoa</taxon>
        <taxon>Arthropoda</taxon>
        <taxon>Hexapoda</taxon>
        <taxon>Insecta</taxon>
        <taxon>Pterygota</taxon>
        <taxon>Neoptera</taxon>
        <taxon>Polyneoptera</taxon>
        <taxon>Dictyoptera</taxon>
        <taxon>Blattodea</taxon>
        <taxon>Blaberoidea</taxon>
        <taxon>Blaberidae</taxon>
        <taxon>Diplopterinae</taxon>
        <taxon>Diploptera</taxon>
    </lineage>
</organism>
<evidence type="ECO:0000256" key="1">
    <source>
        <dbReference type="SAM" id="Phobius"/>
    </source>
</evidence>
<dbReference type="EMBL" id="JASPKZ010007289">
    <property type="protein sequence ID" value="KAJ9585237.1"/>
    <property type="molecule type" value="Genomic_DNA"/>
</dbReference>
<proteinExistence type="predicted"/>
<feature type="transmembrane region" description="Helical" evidence="1">
    <location>
        <begin position="114"/>
        <end position="133"/>
    </location>
</feature>
<dbReference type="InterPro" id="IPR052728">
    <property type="entry name" value="O2_lipid_transport_reg"/>
</dbReference>
<name>A0AAD8ECY9_DIPPU</name>
<keyword evidence="1" id="KW-0472">Membrane</keyword>
<dbReference type="PANTHER" id="PTHR11161:SF22">
    <property type="entry name" value="ACYLTRANSFERASE 3 DOMAIN-CONTAINING PROTEIN-RELATED"/>
    <property type="match status" value="1"/>
</dbReference>
<reference evidence="2" key="2">
    <citation type="submission" date="2023-05" db="EMBL/GenBank/DDBJ databases">
        <authorList>
            <person name="Fouks B."/>
        </authorList>
    </citation>
    <scope>NUCLEOTIDE SEQUENCE</scope>
    <source>
        <strain evidence="2">Stay&amp;Tobe</strain>
        <tissue evidence="2">Testes</tissue>
    </source>
</reference>
<dbReference type="PANTHER" id="PTHR11161">
    <property type="entry name" value="O-ACYLTRANSFERASE"/>
    <property type="match status" value="1"/>
</dbReference>
<dbReference type="AlphaFoldDB" id="A0AAD8ECY9"/>
<protein>
    <submittedName>
        <fullName evidence="2">Uncharacterized protein</fullName>
    </submittedName>
</protein>
<dbReference type="SUPFAM" id="SSF53474">
    <property type="entry name" value="alpha/beta-Hydrolases"/>
    <property type="match status" value="1"/>
</dbReference>
<feature type="transmembrane region" description="Helical" evidence="1">
    <location>
        <begin position="175"/>
        <end position="194"/>
    </location>
</feature>
<keyword evidence="3" id="KW-1185">Reference proteome</keyword>
<sequence>CRRAMEMNATSILQGPLYQLEDYTECLYKLRKQYCLSDVKIVNGSISSPFWQQMQVLIFINKLRYPLTTIGMCSTVSCTSIAVGFSILSNWQRLGSQSTQEDSKALRCIHGMRTLSMLTPMYAVMIVLSSSWFNQMGEGPMWYQFVGSETDNCQHHWWINMLCLNNYFYCLLHTWYLAADFQNYIVTMLLLVTVKHLSLDKTFQKSYITFHNNAGPYFTGAMFGYVYFYTNFTSIKHNKSLLFTDMCMSEKEDGKVVEVFARLCDVHPRDFRIKDRAVPVKTLTVFVLVSAEKTVAVMSTALLAAIAVILCILFRILNVNSQPQKPALYCKELSFLDTILKIAPLLQEPYIPTRLWGFSGHVQTIIHSIIGRVRCPWPIGERCYLNLHDGTTLTYDLYQPLDQSHEDDFTLAICPGIGNTSESVYIRTFVHYAQCHGYRCAVLNHVGALSSVKVTAPRIFTY</sequence>
<gene>
    <name evidence="2" type="ORF">L9F63_002937</name>
</gene>
<feature type="transmembrane region" description="Helical" evidence="1">
    <location>
        <begin position="295"/>
        <end position="317"/>
    </location>
</feature>
<dbReference type="Proteomes" id="UP001233999">
    <property type="component" value="Unassembled WGS sequence"/>
</dbReference>
<feature type="transmembrane region" description="Helical" evidence="1">
    <location>
        <begin position="214"/>
        <end position="232"/>
    </location>
</feature>
<comment type="caution">
    <text evidence="2">The sequence shown here is derived from an EMBL/GenBank/DDBJ whole genome shotgun (WGS) entry which is preliminary data.</text>
</comment>
<evidence type="ECO:0000313" key="2">
    <source>
        <dbReference type="EMBL" id="KAJ9585237.1"/>
    </source>
</evidence>
<feature type="non-terminal residue" evidence="2">
    <location>
        <position position="1"/>
    </location>
</feature>
<feature type="non-terminal residue" evidence="2">
    <location>
        <position position="462"/>
    </location>
</feature>
<reference evidence="2" key="1">
    <citation type="journal article" date="2023" name="IScience">
        <title>Live-bearing cockroach genome reveals convergent evolutionary mechanisms linked to viviparity in insects and beyond.</title>
        <authorList>
            <person name="Fouks B."/>
            <person name="Harrison M.C."/>
            <person name="Mikhailova A.A."/>
            <person name="Marchal E."/>
            <person name="English S."/>
            <person name="Carruthers M."/>
            <person name="Jennings E.C."/>
            <person name="Chiamaka E.L."/>
            <person name="Frigard R.A."/>
            <person name="Pippel M."/>
            <person name="Attardo G.M."/>
            <person name="Benoit J.B."/>
            <person name="Bornberg-Bauer E."/>
            <person name="Tobe S.S."/>
        </authorList>
    </citation>
    <scope>NUCLEOTIDE SEQUENCE</scope>
    <source>
        <strain evidence="2">Stay&amp;Tobe</strain>
    </source>
</reference>
<evidence type="ECO:0000313" key="3">
    <source>
        <dbReference type="Proteomes" id="UP001233999"/>
    </source>
</evidence>
<keyword evidence="1" id="KW-0812">Transmembrane</keyword>